<keyword evidence="11" id="KW-0460">Magnesium</keyword>
<keyword evidence="9 18" id="KW-0378">Hydrolase</keyword>
<dbReference type="AlphaFoldDB" id="A0AAJ0MGX5"/>
<gene>
    <name evidence="18" type="ORF">B0T25DRAFT_599475</name>
</gene>
<protein>
    <submittedName>
        <fullName evidence="18">P-loop containing nucleoside triphosphate hydrolase protein</fullName>
    </submittedName>
</protein>
<comment type="cofactor">
    <cofactor evidence="1">
        <name>Mg(2+)</name>
        <dbReference type="ChEBI" id="CHEBI:18420"/>
    </cofactor>
</comment>
<keyword evidence="12" id="KW-0653">Protein transport</keyword>
<keyword evidence="15" id="KW-0472">Membrane</keyword>
<comment type="subcellular location">
    <subcellularLocation>
        <location evidence="2">Membrane</location>
        <topology evidence="2">Single-pass membrane protein</topology>
    </subcellularLocation>
    <subcellularLocation>
        <location evidence="16">Plastid</location>
        <location evidence="16">Chloroplast outer membrane</location>
    </subcellularLocation>
</comment>
<evidence type="ECO:0000256" key="7">
    <source>
        <dbReference type="ARBA" id="ARBA00022723"/>
    </source>
</evidence>
<dbReference type="InterPro" id="IPR006703">
    <property type="entry name" value="G_AIG1"/>
</dbReference>
<feature type="domain" description="AIG1-type G" evidence="17">
    <location>
        <begin position="9"/>
        <end position="149"/>
    </location>
</feature>
<evidence type="ECO:0000313" key="18">
    <source>
        <dbReference type="EMBL" id="KAK3358673.1"/>
    </source>
</evidence>
<organism evidence="18 19">
    <name type="scientific">Lasiosphaeria hispida</name>
    <dbReference type="NCBI Taxonomy" id="260671"/>
    <lineage>
        <taxon>Eukaryota</taxon>
        <taxon>Fungi</taxon>
        <taxon>Dikarya</taxon>
        <taxon>Ascomycota</taxon>
        <taxon>Pezizomycotina</taxon>
        <taxon>Sordariomycetes</taxon>
        <taxon>Sordariomycetidae</taxon>
        <taxon>Sordariales</taxon>
        <taxon>Lasiosphaeriaceae</taxon>
        <taxon>Lasiosphaeria</taxon>
    </lineage>
</organism>
<dbReference type="Gene3D" id="3.40.50.300">
    <property type="entry name" value="P-loop containing nucleotide triphosphate hydrolases"/>
    <property type="match status" value="1"/>
</dbReference>
<dbReference type="GO" id="GO:0016020">
    <property type="term" value="C:membrane"/>
    <property type="evidence" value="ECO:0007669"/>
    <property type="project" value="UniProtKB-SubCell"/>
</dbReference>
<accession>A0AAJ0MGX5</accession>
<keyword evidence="7" id="KW-0479">Metal-binding</keyword>
<evidence type="ECO:0000256" key="15">
    <source>
        <dbReference type="ARBA" id="ARBA00023136"/>
    </source>
</evidence>
<dbReference type="PANTHER" id="PTHR10903:SF135">
    <property type="entry name" value="TRANSLOCASE OF CHLOROPLAST 120, CHLOROPLASTIC-RELATED"/>
    <property type="match status" value="1"/>
</dbReference>
<dbReference type="GO" id="GO:0046872">
    <property type="term" value="F:metal ion binding"/>
    <property type="evidence" value="ECO:0007669"/>
    <property type="project" value="UniProtKB-KW"/>
</dbReference>
<keyword evidence="13" id="KW-1133">Transmembrane helix</keyword>
<evidence type="ECO:0000256" key="8">
    <source>
        <dbReference type="ARBA" id="ARBA00022741"/>
    </source>
</evidence>
<dbReference type="GO" id="GO:0015031">
    <property type="term" value="P:protein transport"/>
    <property type="evidence" value="ECO:0007669"/>
    <property type="project" value="UniProtKB-KW"/>
</dbReference>
<dbReference type="InterPro" id="IPR045058">
    <property type="entry name" value="GIMA/IAN/Toc"/>
</dbReference>
<keyword evidence="3" id="KW-0813">Transport</keyword>
<dbReference type="InterPro" id="IPR027417">
    <property type="entry name" value="P-loop_NTPase"/>
</dbReference>
<keyword evidence="14" id="KW-0342">GTP-binding</keyword>
<keyword evidence="8" id="KW-0547">Nucleotide-binding</keyword>
<name>A0AAJ0MGX5_9PEZI</name>
<evidence type="ECO:0000256" key="2">
    <source>
        <dbReference type="ARBA" id="ARBA00004167"/>
    </source>
</evidence>
<evidence type="ECO:0000256" key="16">
    <source>
        <dbReference type="ARBA" id="ARBA00024013"/>
    </source>
</evidence>
<keyword evidence="6" id="KW-0812">Transmembrane</keyword>
<dbReference type="SUPFAM" id="SSF52540">
    <property type="entry name" value="P-loop containing nucleoside triphosphate hydrolases"/>
    <property type="match status" value="1"/>
</dbReference>
<evidence type="ECO:0000256" key="5">
    <source>
        <dbReference type="ARBA" id="ARBA00022640"/>
    </source>
</evidence>
<dbReference type="Proteomes" id="UP001275084">
    <property type="component" value="Unassembled WGS sequence"/>
</dbReference>
<dbReference type="PANTHER" id="PTHR10903">
    <property type="entry name" value="GTPASE, IMAP FAMILY MEMBER-RELATED"/>
    <property type="match status" value="1"/>
</dbReference>
<dbReference type="GO" id="GO:0005525">
    <property type="term" value="F:GTP binding"/>
    <property type="evidence" value="ECO:0007669"/>
    <property type="project" value="UniProtKB-KW"/>
</dbReference>
<keyword evidence="10" id="KW-1002">Plastid outer membrane</keyword>
<sequence length="316" mass="34951">MDENPDGMIVVLGVTGAGKSYLVNQLMDGAVKEGKTLHAETATCQAVEIELDYQYGGEKRRITVVDTPGFNDTTRPDGEILAEISEFLAAQRGSRIPLRGILYLHKITGNRMTGSDETYLSLLESLVGDEALPNVILVTTMWNKMRDEDEAEGMQREQDLIDNYWAPLISKGSFNAQFDGTSECAFSLVSQLAARDSIVLKVQKEVWDEEKPIIRTTAGQKLWNKLSTRKESLERRLTDVDKRIQAGTSGLRTERSSIQAVLSRIARSFTKMSERPGPGFKSRIAEIVAGTGATGQTIRMLMTLFNIALFVVSVIP</sequence>
<evidence type="ECO:0000313" key="19">
    <source>
        <dbReference type="Proteomes" id="UP001275084"/>
    </source>
</evidence>
<reference evidence="18" key="2">
    <citation type="submission" date="2023-06" db="EMBL/GenBank/DDBJ databases">
        <authorList>
            <consortium name="Lawrence Berkeley National Laboratory"/>
            <person name="Haridas S."/>
            <person name="Hensen N."/>
            <person name="Bonometti L."/>
            <person name="Westerberg I."/>
            <person name="Brannstrom I.O."/>
            <person name="Guillou S."/>
            <person name="Cros-Aarteil S."/>
            <person name="Calhoun S."/>
            <person name="Kuo A."/>
            <person name="Mondo S."/>
            <person name="Pangilinan J."/>
            <person name="Riley R."/>
            <person name="Labutti K."/>
            <person name="Andreopoulos B."/>
            <person name="Lipzen A."/>
            <person name="Chen C."/>
            <person name="Yanf M."/>
            <person name="Daum C."/>
            <person name="Ng V."/>
            <person name="Clum A."/>
            <person name="Steindorff A."/>
            <person name="Ohm R."/>
            <person name="Martin F."/>
            <person name="Silar P."/>
            <person name="Natvig D."/>
            <person name="Lalanne C."/>
            <person name="Gautier V."/>
            <person name="Ament-Velasquez S.L."/>
            <person name="Kruys A."/>
            <person name="Hutchinson M.I."/>
            <person name="Powell A.J."/>
            <person name="Barry K."/>
            <person name="Miller A.N."/>
            <person name="Grigoriev I.V."/>
            <person name="Debuchy R."/>
            <person name="Gladieux P."/>
            <person name="Thoren M.H."/>
            <person name="Johannesson H."/>
        </authorList>
    </citation>
    <scope>NUCLEOTIDE SEQUENCE</scope>
    <source>
        <strain evidence="18">CBS 955.72</strain>
    </source>
</reference>
<evidence type="ECO:0000259" key="17">
    <source>
        <dbReference type="Pfam" id="PF04548"/>
    </source>
</evidence>
<dbReference type="GO" id="GO:0016787">
    <property type="term" value="F:hydrolase activity"/>
    <property type="evidence" value="ECO:0007669"/>
    <property type="project" value="UniProtKB-KW"/>
</dbReference>
<evidence type="ECO:0000256" key="9">
    <source>
        <dbReference type="ARBA" id="ARBA00022801"/>
    </source>
</evidence>
<evidence type="ECO:0000256" key="10">
    <source>
        <dbReference type="ARBA" id="ARBA00022805"/>
    </source>
</evidence>
<evidence type="ECO:0000256" key="12">
    <source>
        <dbReference type="ARBA" id="ARBA00022927"/>
    </source>
</evidence>
<dbReference type="EMBL" id="JAUIQD010000002">
    <property type="protein sequence ID" value="KAK3358673.1"/>
    <property type="molecule type" value="Genomic_DNA"/>
</dbReference>
<keyword evidence="4" id="KW-0150">Chloroplast</keyword>
<comment type="caution">
    <text evidence="18">The sequence shown here is derived from an EMBL/GenBank/DDBJ whole genome shotgun (WGS) entry which is preliminary data.</text>
</comment>
<evidence type="ECO:0000256" key="3">
    <source>
        <dbReference type="ARBA" id="ARBA00022448"/>
    </source>
</evidence>
<reference evidence="18" key="1">
    <citation type="journal article" date="2023" name="Mol. Phylogenet. Evol.">
        <title>Genome-scale phylogeny and comparative genomics of the fungal order Sordariales.</title>
        <authorList>
            <person name="Hensen N."/>
            <person name="Bonometti L."/>
            <person name="Westerberg I."/>
            <person name="Brannstrom I.O."/>
            <person name="Guillou S."/>
            <person name="Cros-Aarteil S."/>
            <person name="Calhoun S."/>
            <person name="Haridas S."/>
            <person name="Kuo A."/>
            <person name="Mondo S."/>
            <person name="Pangilinan J."/>
            <person name="Riley R."/>
            <person name="LaButti K."/>
            <person name="Andreopoulos B."/>
            <person name="Lipzen A."/>
            <person name="Chen C."/>
            <person name="Yan M."/>
            <person name="Daum C."/>
            <person name="Ng V."/>
            <person name="Clum A."/>
            <person name="Steindorff A."/>
            <person name="Ohm R.A."/>
            <person name="Martin F."/>
            <person name="Silar P."/>
            <person name="Natvig D.O."/>
            <person name="Lalanne C."/>
            <person name="Gautier V."/>
            <person name="Ament-Velasquez S.L."/>
            <person name="Kruys A."/>
            <person name="Hutchinson M.I."/>
            <person name="Powell A.J."/>
            <person name="Barry K."/>
            <person name="Miller A.N."/>
            <person name="Grigoriev I.V."/>
            <person name="Debuchy R."/>
            <person name="Gladieux P."/>
            <person name="Hiltunen Thoren M."/>
            <person name="Johannesson H."/>
        </authorList>
    </citation>
    <scope>NUCLEOTIDE SEQUENCE</scope>
    <source>
        <strain evidence="18">CBS 955.72</strain>
    </source>
</reference>
<keyword evidence="5" id="KW-0934">Plastid</keyword>
<evidence type="ECO:0000256" key="13">
    <source>
        <dbReference type="ARBA" id="ARBA00022989"/>
    </source>
</evidence>
<evidence type="ECO:0000256" key="4">
    <source>
        <dbReference type="ARBA" id="ARBA00022528"/>
    </source>
</evidence>
<evidence type="ECO:0000256" key="1">
    <source>
        <dbReference type="ARBA" id="ARBA00001946"/>
    </source>
</evidence>
<dbReference type="Pfam" id="PF04548">
    <property type="entry name" value="AIG1"/>
    <property type="match status" value="1"/>
</dbReference>
<keyword evidence="19" id="KW-1185">Reference proteome</keyword>
<proteinExistence type="predicted"/>
<evidence type="ECO:0000256" key="14">
    <source>
        <dbReference type="ARBA" id="ARBA00023134"/>
    </source>
</evidence>
<evidence type="ECO:0000256" key="11">
    <source>
        <dbReference type="ARBA" id="ARBA00022842"/>
    </source>
</evidence>
<dbReference type="CDD" id="cd00882">
    <property type="entry name" value="Ras_like_GTPase"/>
    <property type="match status" value="1"/>
</dbReference>
<evidence type="ECO:0000256" key="6">
    <source>
        <dbReference type="ARBA" id="ARBA00022692"/>
    </source>
</evidence>